<gene>
    <name evidence="2" type="ORF">E5676_scaffold208G001500</name>
    <name evidence="1" type="ORF">E6C27_scaffold160G00530</name>
</gene>
<sequence>MLMHHVNKSFTMVDRTICAEFPKRSPRLYEEIKRGTHLIDVENTWSKMLLS</sequence>
<dbReference type="EMBL" id="SSTE01005747">
    <property type="protein sequence ID" value="KAA0060083.1"/>
    <property type="molecule type" value="Genomic_DNA"/>
</dbReference>
<reference evidence="3 4" key="1">
    <citation type="submission" date="2019-08" db="EMBL/GenBank/DDBJ databases">
        <title>Draft genome sequences of two oriental melons (Cucumis melo L. var makuwa).</title>
        <authorList>
            <person name="Kwon S.-Y."/>
        </authorList>
    </citation>
    <scope>NUCLEOTIDE SEQUENCE [LARGE SCALE GENOMIC DNA]</scope>
    <source>
        <strain evidence="4">cv. Chang Bougi</strain>
        <strain evidence="3">cv. SW 3</strain>
        <tissue evidence="2">Leaf</tissue>
    </source>
</reference>
<evidence type="ECO:0000313" key="3">
    <source>
        <dbReference type="Proteomes" id="UP000321393"/>
    </source>
</evidence>
<dbReference type="Proteomes" id="UP000321947">
    <property type="component" value="Unassembled WGS sequence"/>
</dbReference>
<accession>A0A5D3E1Z1</accession>
<proteinExistence type="predicted"/>
<protein>
    <submittedName>
        <fullName evidence="2">Uncharacterized protein</fullName>
    </submittedName>
</protein>
<evidence type="ECO:0000313" key="4">
    <source>
        <dbReference type="Proteomes" id="UP000321947"/>
    </source>
</evidence>
<dbReference type="AlphaFoldDB" id="A0A5D3E1Z1"/>
<dbReference type="EMBL" id="SSTD01001237">
    <property type="protein sequence ID" value="TYK29894.1"/>
    <property type="molecule type" value="Genomic_DNA"/>
</dbReference>
<comment type="caution">
    <text evidence="2">The sequence shown here is derived from an EMBL/GenBank/DDBJ whole genome shotgun (WGS) entry which is preliminary data.</text>
</comment>
<name>A0A5D3E1Z1_CUCMM</name>
<evidence type="ECO:0000313" key="2">
    <source>
        <dbReference type="EMBL" id="TYK29894.1"/>
    </source>
</evidence>
<evidence type="ECO:0000313" key="1">
    <source>
        <dbReference type="EMBL" id="KAA0060083.1"/>
    </source>
</evidence>
<organism evidence="2 4">
    <name type="scientific">Cucumis melo var. makuwa</name>
    <name type="common">Oriental melon</name>
    <dbReference type="NCBI Taxonomy" id="1194695"/>
    <lineage>
        <taxon>Eukaryota</taxon>
        <taxon>Viridiplantae</taxon>
        <taxon>Streptophyta</taxon>
        <taxon>Embryophyta</taxon>
        <taxon>Tracheophyta</taxon>
        <taxon>Spermatophyta</taxon>
        <taxon>Magnoliopsida</taxon>
        <taxon>eudicotyledons</taxon>
        <taxon>Gunneridae</taxon>
        <taxon>Pentapetalae</taxon>
        <taxon>rosids</taxon>
        <taxon>fabids</taxon>
        <taxon>Cucurbitales</taxon>
        <taxon>Cucurbitaceae</taxon>
        <taxon>Benincaseae</taxon>
        <taxon>Cucumis</taxon>
    </lineage>
</organism>
<dbReference type="Proteomes" id="UP000321393">
    <property type="component" value="Unassembled WGS sequence"/>
</dbReference>